<organism evidence="1 2">
    <name type="scientific">Halopelagius inordinatus</name>
    <dbReference type="NCBI Taxonomy" id="553467"/>
    <lineage>
        <taxon>Archaea</taxon>
        <taxon>Methanobacteriati</taxon>
        <taxon>Methanobacteriota</taxon>
        <taxon>Stenosarchaea group</taxon>
        <taxon>Halobacteria</taxon>
        <taxon>Halobacteriales</taxon>
        <taxon>Haloferacaceae</taxon>
    </lineage>
</organism>
<name>A0A1I2V132_9EURY</name>
<dbReference type="AlphaFoldDB" id="A0A1I2V132"/>
<dbReference type="EMBL" id="FOOQ01000004">
    <property type="protein sequence ID" value="SFG80896.1"/>
    <property type="molecule type" value="Genomic_DNA"/>
</dbReference>
<keyword evidence="1" id="KW-0255">Endonuclease</keyword>
<proteinExistence type="predicted"/>
<gene>
    <name evidence="1" type="ORF">SAMN04488063_3020</name>
</gene>
<evidence type="ECO:0000313" key="2">
    <source>
        <dbReference type="Proteomes" id="UP000198876"/>
    </source>
</evidence>
<dbReference type="STRING" id="553467.SAMN04488063_3020"/>
<dbReference type="PANTHER" id="PTHR37460:SF1">
    <property type="entry name" value="ENDONUCLEASE III"/>
    <property type="match status" value="1"/>
</dbReference>
<dbReference type="GO" id="GO:0004519">
    <property type="term" value="F:endonuclease activity"/>
    <property type="evidence" value="ECO:0007669"/>
    <property type="project" value="UniProtKB-KW"/>
</dbReference>
<dbReference type="OrthoDB" id="17296at2157"/>
<dbReference type="InterPro" id="IPR002837">
    <property type="entry name" value="DUF123"/>
</dbReference>
<accession>A0A1I2V132</accession>
<keyword evidence="1" id="KW-0540">Nuclease</keyword>
<dbReference type="CDD" id="cd10441">
    <property type="entry name" value="GIY-YIG_COG1833"/>
    <property type="match status" value="1"/>
</dbReference>
<dbReference type="Pfam" id="PF01986">
    <property type="entry name" value="DUF123"/>
    <property type="match status" value="1"/>
</dbReference>
<dbReference type="Proteomes" id="UP000198876">
    <property type="component" value="Unassembled WGS sequence"/>
</dbReference>
<evidence type="ECO:0000313" key="1">
    <source>
        <dbReference type="EMBL" id="SFG80896.1"/>
    </source>
</evidence>
<sequence length="179" mass="18613">MSRAGRGPVVVDPEAIRAGDDELGIGDGDAAGGTYSLVYELEEAARIDVGALGDCAFPAGAYAYVGSAHGSNGLGRVARHRRVASGDHDVRHWHVDYLGGHPESTLVSVVASPNADIECRVARRLRSSDASPSAGEREPLSVPVPRFGSSDCDCTAHLASGRDAETVLSAVVESFEGKE</sequence>
<dbReference type="PANTHER" id="PTHR37460">
    <property type="entry name" value="ENDONUCLEASE III"/>
    <property type="match status" value="1"/>
</dbReference>
<reference evidence="2" key="1">
    <citation type="submission" date="2016-10" db="EMBL/GenBank/DDBJ databases">
        <authorList>
            <person name="Varghese N."/>
            <person name="Submissions S."/>
        </authorList>
    </citation>
    <scope>NUCLEOTIDE SEQUENCE [LARGE SCALE GENOMIC DNA]</scope>
    <source>
        <strain evidence="2">CGMCC 1.7739</strain>
    </source>
</reference>
<protein>
    <submittedName>
        <fullName evidence="1">Uri superfamily endonuclease</fullName>
    </submittedName>
</protein>
<keyword evidence="1" id="KW-0378">Hydrolase</keyword>
<keyword evidence="2" id="KW-1185">Reference proteome</keyword>
<dbReference type="RefSeq" id="WP_092893385.1">
    <property type="nucleotide sequence ID" value="NZ_FOOQ01000004.1"/>
</dbReference>